<sequence length="85" mass="9337">MVDSEGEAIRGTFPSFMAEGTMLSQRGELPKALACYTYALQLQPGDRNCLVARSKCYLRLGDTENALRDAEDSLTADKEFTKVGI</sequence>
<proteinExistence type="predicted"/>
<dbReference type="AlphaFoldDB" id="A0A803TDE4"/>
<evidence type="ECO:0000256" key="9">
    <source>
        <dbReference type="PROSITE-ProRule" id="PRU00339"/>
    </source>
</evidence>
<evidence type="ECO:0000256" key="5">
    <source>
        <dbReference type="ARBA" id="ARBA00023212"/>
    </source>
</evidence>
<dbReference type="GeneTree" id="ENSGT00390000007911"/>
<name>A0A803TDE4_ANOCA</name>
<keyword evidence="6" id="KW-0966">Cell projection</keyword>
<dbReference type="Ensembl" id="ENSACAT00000038569.1">
    <property type="protein sequence ID" value="ENSACAP00000033234.1"/>
    <property type="gene ID" value="ENSACAG00000043547.1"/>
</dbReference>
<evidence type="ECO:0000313" key="10">
    <source>
        <dbReference type="Ensembl" id="ENSACAP00000033234.1"/>
    </source>
</evidence>
<protein>
    <recommendedName>
        <fullName evidence="7">Outer dynein arm-docking complex subunit 4</fullName>
    </recommendedName>
    <alternativeName>
        <fullName evidence="8">Tetratricopeptide repeat protein 25</fullName>
    </alternativeName>
</protein>
<reference evidence="10" key="3">
    <citation type="submission" date="2025-09" db="UniProtKB">
        <authorList>
            <consortium name="Ensembl"/>
        </authorList>
    </citation>
    <scope>IDENTIFICATION</scope>
</reference>
<dbReference type="InterPro" id="IPR019734">
    <property type="entry name" value="TPR_rpt"/>
</dbReference>
<dbReference type="PANTHER" id="PTHR23040:SF1">
    <property type="entry name" value="OUTER DYNEIN ARM-DOCKING COMPLEX SUBUNIT 4"/>
    <property type="match status" value="1"/>
</dbReference>
<dbReference type="PROSITE" id="PS50005">
    <property type="entry name" value="TPR"/>
    <property type="match status" value="1"/>
</dbReference>
<evidence type="ECO:0000256" key="8">
    <source>
        <dbReference type="ARBA" id="ARBA00034143"/>
    </source>
</evidence>
<dbReference type="GO" id="GO:0005930">
    <property type="term" value="C:axoneme"/>
    <property type="evidence" value="ECO:0007669"/>
    <property type="project" value="UniProtKB-SubCell"/>
</dbReference>
<dbReference type="SUPFAM" id="SSF48452">
    <property type="entry name" value="TPR-like"/>
    <property type="match status" value="1"/>
</dbReference>
<comment type="subcellular location">
    <subcellularLocation>
        <location evidence="1">Cytoplasm</location>
        <location evidence="1">Cytoskeleton</location>
        <location evidence="1">Cilium axoneme</location>
    </subcellularLocation>
</comment>
<keyword evidence="3" id="KW-0677">Repeat</keyword>
<dbReference type="InParanoid" id="A0A803TDE4"/>
<organism evidence="10 11">
    <name type="scientific">Anolis carolinensis</name>
    <name type="common">Green anole</name>
    <name type="synonym">American chameleon</name>
    <dbReference type="NCBI Taxonomy" id="28377"/>
    <lineage>
        <taxon>Eukaryota</taxon>
        <taxon>Metazoa</taxon>
        <taxon>Chordata</taxon>
        <taxon>Craniata</taxon>
        <taxon>Vertebrata</taxon>
        <taxon>Euteleostomi</taxon>
        <taxon>Lepidosauria</taxon>
        <taxon>Squamata</taxon>
        <taxon>Bifurcata</taxon>
        <taxon>Unidentata</taxon>
        <taxon>Episquamata</taxon>
        <taxon>Toxicofera</taxon>
        <taxon>Iguania</taxon>
        <taxon>Dactyloidae</taxon>
        <taxon>Anolis</taxon>
    </lineage>
</organism>
<keyword evidence="2" id="KW-0963">Cytoplasm</keyword>
<reference evidence="10" key="2">
    <citation type="submission" date="2025-08" db="UniProtKB">
        <authorList>
            <consortium name="Ensembl"/>
        </authorList>
    </citation>
    <scope>IDENTIFICATION</scope>
</reference>
<evidence type="ECO:0000256" key="3">
    <source>
        <dbReference type="ARBA" id="ARBA00022737"/>
    </source>
</evidence>
<keyword evidence="5" id="KW-0206">Cytoskeleton</keyword>
<reference evidence="10 11" key="1">
    <citation type="submission" date="2009-12" db="EMBL/GenBank/DDBJ databases">
        <title>The Genome Sequence of Anolis carolinensis (Green Anole Lizard).</title>
        <authorList>
            <consortium name="The Genome Sequencing Platform"/>
            <person name="Di Palma F."/>
            <person name="Alfoldi J."/>
            <person name="Heiman D."/>
            <person name="Young S."/>
            <person name="Grabherr M."/>
            <person name="Johnson J."/>
            <person name="Lander E.S."/>
            <person name="Lindblad-Toh K."/>
        </authorList>
    </citation>
    <scope>NUCLEOTIDE SEQUENCE [LARGE SCALE GENOMIC DNA]</scope>
    <source>
        <strain evidence="10 11">JBL SC #1</strain>
    </source>
</reference>
<evidence type="ECO:0000256" key="6">
    <source>
        <dbReference type="ARBA" id="ARBA00023273"/>
    </source>
</evidence>
<feature type="repeat" description="TPR" evidence="9">
    <location>
        <begin position="13"/>
        <end position="46"/>
    </location>
</feature>
<dbReference type="InterPro" id="IPR011990">
    <property type="entry name" value="TPR-like_helical_dom_sf"/>
</dbReference>
<keyword evidence="11" id="KW-1185">Reference proteome</keyword>
<dbReference type="PANTHER" id="PTHR23040">
    <property type="match status" value="1"/>
</dbReference>
<evidence type="ECO:0000256" key="4">
    <source>
        <dbReference type="ARBA" id="ARBA00022803"/>
    </source>
</evidence>
<evidence type="ECO:0000256" key="7">
    <source>
        <dbReference type="ARBA" id="ARBA00034139"/>
    </source>
</evidence>
<evidence type="ECO:0000256" key="1">
    <source>
        <dbReference type="ARBA" id="ARBA00004430"/>
    </source>
</evidence>
<dbReference type="Gene3D" id="1.25.40.10">
    <property type="entry name" value="Tetratricopeptide repeat domain"/>
    <property type="match status" value="1"/>
</dbReference>
<dbReference type="SMART" id="SM00028">
    <property type="entry name" value="TPR"/>
    <property type="match status" value="2"/>
</dbReference>
<dbReference type="InterPro" id="IPR040111">
    <property type="entry name" value="ODAD4"/>
</dbReference>
<evidence type="ECO:0000313" key="11">
    <source>
        <dbReference type="Proteomes" id="UP000001646"/>
    </source>
</evidence>
<dbReference type="Proteomes" id="UP000001646">
    <property type="component" value="Chromosome 6"/>
</dbReference>
<evidence type="ECO:0000256" key="2">
    <source>
        <dbReference type="ARBA" id="ARBA00022490"/>
    </source>
</evidence>
<accession>A0A803TDE4</accession>
<keyword evidence="4 9" id="KW-0802">TPR repeat</keyword>